<dbReference type="Gene3D" id="3.40.190.290">
    <property type="match status" value="1"/>
</dbReference>
<feature type="non-terminal residue" evidence="3">
    <location>
        <position position="1"/>
    </location>
</feature>
<dbReference type="GO" id="GO:0003700">
    <property type="term" value="F:DNA-binding transcription factor activity"/>
    <property type="evidence" value="ECO:0007669"/>
    <property type="project" value="TreeGrafter"/>
</dbReference>
<dbReference type="Proteomes" id="UP001170310">
    <property type="component" value="Unassembled WGS sequence"/>
</dbReference>
<dbReference type="PANTHER" id="PTHR30537:SF5">
    <property type="entry name" value="HTH-TYPE TRANSCRIPTIONAL ACTIVATOR TTDR-RELATED"/>
    <property type="match status" value="1"/>
</dbReference>
<dbReference type="AlphaFoldDB" id="A0AAW7YWU1"/>
<feature type="domain" description="LysR substrate-binding" evidence="2">
    <location>
        <begin position="3"/>
        <end position="73"/>
    </location>
</feature>
<comment type="caution">
    <text evidence="3">The sequence shown here is derived from an EMBL/GenBank/DDBJ whole genome shotgun (WGS) entry which is preliminary data.</text>
</comment>
<evidence type="ECO:0000313" key="3">
    <source>
        <dbReference type="EMBL" id="MDO6575220.1"/>
    </source>
</evidence>
<evidence type="ECO:0000259" key="2">
    <source>
        <dbReference type="Pfam" id="PF03466"/>
    </source>
</evidence>
<dbReference type="PANTHER" id="PTHR30537">
    <property type="entry name" value="HTH-TYPE TRANSCRIPTIONAL REGULATOR"/>
    <property type="match status" value="1"/>
</dbReference>
<dbReference type="InterPro" id="IPR005119">
    <property type="entry name" value="LysR_subst-bd"/>
</dbReference>
<accession>A0AAW7YWU1</accession>
<dbReference type="GO" id="GO:0006351">
    <property type="term" value="P:DNA-templated transcription"/>
    <property type="evidence" value="ECO:0007669"/>
    <property type="project" value="TreeGrafter"/>
</dbReference>
<comment type="similarity">
    <text evidence="1">Belongs to the LysR transcriptional regulatory family.</text>
</comment>
<protein>
    <submittedName>
        <fullName evidence="3">LysR substrate-binding domain-containing protein</fullName>
    </submittedName>
</protein>
<evidence type="ECO:0000256" key="1">
    <source>
        <dbReference type="ARBA" id="ARBA00009437"/>
    </source>
</evidence>
<sequence>PNALMESLVTPAIAALLKAHPLLEPELVASDLHLDLFAKDIDLAIRVGPSKESSLKQRRIGQFRDVLCAHHRYMNGRTIQNASYIANAW</sequence>
<dbReference type="EMBL" id="JAUOQO010000364">
    <property type="protein sequence ID" value="MDO6575220.1"/>
    <property type="molecule type" value="Genomic_DNA"/>
</dbReference>
<reference evidence="3" key="1">
    <citation type="submission" date="2023-07" db="EMBL/GenBank/DDBJ databases">
        <title>Genome content predicts the carbon catabolic preferences of heterotrophic bacteria.</title>
        <authorList>
            <person name="Gralka M."/>
        </authorList>
    </citation>
    <scope>NUCLEOTIDE SEQUENCE</scope>
    <source>
        <strain evidence="3">E2R20</strain>
    </source>
</reference>
<gene>
    <name evidence="3" type="ORF">Q4528_13980</name>
</gene>
<dbReference type="Pfam" id="PF03466">
    <property type="entry name" value="LysR_substrate"/>
    <property type="match status" value="1"/>
</dbReference>
<feature type="non-terminal residue" evidence="3">
    <location>
        <position position="89"/>
    </location>
</feature>
<name>A0AAW7YWU1_9STAP</name>
<dbReference type="SUPFAM" id="SSF53850">
    <property type="entry name" value="Periplasmic binding protein-like II"/>
    <property type="match status" value="1"/>
</dbReference>
<keyword evidence="4" id="KW-1185">Reference proteome</keyword>
<proteinExistence type="inferred from homology"/>
<organism evidence="3 4">
    <name type="scientific">Staphylococcus pasteuri_A</name>
    <dbReference type="NCBI Taxonomy" id="3062664"/>
    <lineage>
        <taxon>Bacteria</taxon>
        <taxon>Bacillati</taxon>
        <taxon>Bacillota</taxon>
        <taxon>Bacilli</taxon>
        <taxon>Bacillales</taxon>
        <taxon>Staphylococcaceae</taxon>
        <taxon>Staphylococcus</taxon>
    </lineage>
</organism>
<evidence type="ECO:0000313" key="4">
    <source>
        <dbReference type="Proteomes" id="UP001170310"/>
    </source>
</evidence>
<dbReference type="InterPro" id="IPR058163">
    <property type="entry name" value="LysR-type_TF_proteobact-type"/>
</dbReference>
<dbReference type="GO" id="GO:0043565">
    <property type="term" value="F:sequence-specific DNA binding"/>
    <property type="evidence" value="ECO:0007669"/>
    <property type="project" value="TreeGrafter"/>
</dbReference>